<keyword evidence="1" id="KW-0472">Membrane</keyword>
<dbReference type="Proteomes" id="UP000564677">
    <property type="component" value="Unassembled WGS sequence"/>
</dbReference>
<comment type="caution">
    <text evidence="2">The sequence shown here is derived from an EMBL/GenBank/DDBJ whole genome shotgun (WGS) entry which is preliminary data.</text>
</comment>
<sequence>MFDWSDLLLLLPNRVVLALLVFTCLLIALIVAWRHFH</sequence>
<accession>A0A7X5ZW07</accession>
<evidence type="ECO:0000256" key="1">
    <source>
        <dbReference type="SAM" id="Phobius"/>
    </source>
</evidence>
<keyword evidence="1" id="KW-0812">Transmembrane</keyword>
<reference evidence="2 3" key="1">
    <citation type="submission" date="2020-03" db="EMBL/GenBank/DDBJ databases">
        <title>Genomic Encyclopedia of Type Strains, Phase IV (KMG-IV): sequencing the most valuable type-strain genomes for metagenomic binning, comparative biology and taxonomic classification.</title>
        <authorList>
            <person name="Goeker M."/>
        </authorList>
    </citation>
    <scope>NUCLEOTIDE SEQUENCE [LARGE SCALE GENOMIC DNA]</scope>
    <source>
        <strain evidence="2 3">DSM 4733</strain>
    </source>
</reference>
<dbReference type="AlphaFoldDB" id="A0A7X5ZW07"/>
<feature type="transmembrane region" description="Helical" evidence="1">
    <location>
        <begin position="15"/>
        <end position="33"/>
    </location>
</feature>
<gene>
    <name evidence="2" type="ORF">FHR20_002692</name>
</gene>
<keyword evidence="3" id="KW-1185">Reference proteome</keyword>
<protein>
    <submittedName>
        <fullName evidence="2">Uncharacterized protein</fullName>
    </submittedName>
</protein>
<evidence type="ECO:0000313" key="2">
    <source>
        <dbReference type="EMBL" id="NIJ65730.1"/>
    </source>
</evidence>
<organism evidence="2 3">
    <name type="scientific">Sphingomonas leidyi</name>
    <dbReference type="NCBI Taxonomy" id="68569"/>
    <lineage>
        <taxon>Bacteria</taxon>
        <taxon>Pseudomonadati</taxon>
        <taxon>Pseudomonadota</taxon>
        <taxon>Alphaproteobacteria</taxon>
        <taxon>Sphingomonadales</taxon>
        <taxon>Sphingomonadaceae</taxon>
        <taxon>Sphingomonas</taxon>
    </lineage>
</organism>
<keyword evidence="1" id="KW-1133">Transmembrane helix</keyword>
<dbReference type="EMBL" id="JAASQV010000002">
    <property type="protein sequence ID" value="NIJ65730.1"/>
    <property type="molecule type" value="Genomic_DNA"/>
</dbReference>
<evidence type="ECO:0000313" key="3">
    <source>
        <dbReference type="Proteomes" id="UP000564677"/>
    </source>
</evidence>
<name>A0A7X5ZW07_9SPHN</name>
<proteinExistence type="predicted"/>